<name>A0AAV7RUJ2_PLEWA</name>
<dbReference type="EMBL" id="JANPWB010000009">
    <property type="protein sequence ID" value="KAJ1156464.1"/>
    <property type="molecule type" value="Genomic_DNA"/>
</dbReference>
<evidence type="ECO:0000256" key="1">
    <source>
        <dbReference type="SAM" id="MobiDB-lite"/>
    </source>
</evidence>
<organism evidence="2 3">
    <name type="scientific">Pleurodeles waltl</name>
    <name type="common">Iberian ribbed newt</name>
    <dbReference type="NCBI Taxonomy" id="8319"/>
    <lineage>
        <taxon>Eukaryota</taxon>
        <taxon>Metazoa</taxon>
        <taxon>Chordata</taxon>
        <taxon>Craniata</taxon>
        <taxon>Vertebrata</taxon>
        <taxon>Euteleostomi</taxon>
        <taxon>Amphibia</taxon>
        <taxon>Batrachia</taxon>
        <taxon>Caudata</taxon>
        <taxon>Salamandroidea</taxon>
        <taxon>Salamandridae</taxon>
        <taxon>Pleurodelinae</taxon>
        <taxon>Pleurodeles</taxon>
    </lineage>
</organism>
<protein>
    <submittedName>
        <fullName evidence="2">Uncharacterized protein</fullName>
    </submittedName>
</protein>
<sequence>MHPDPQVDRGNPVSVGAHRQGGAVDRVRSSERSATAQETGRSKRLARKSSGSRKTCRLRYGGPFPVRRPNALPAGRESTAERRHLEVCEAGPPCIRSSKQAKASETPRSRPPPSDLIRMSPPAAPEWPQNSEQRGVN</sequence>
<keyword evidence="3" id="KW-1185">Reference proteome</keyword>
<gene>
    <name evidence="2" type="ORF">NDU88_009183</name>
</gene>
<comment type="caution">
    <text evidence="2">The sequence shown here is derived from an EMBL/GenBank/DDBJ whole genome shotgun (WGS) entry which is preliminary data.</text>
</comment>
<feature type="compositionally biased region" description="Basic residues" evidence="1">
    <location>
        <begin position="42"/>
        <end position="57"/>
    </location>
</feature>
<feature type="region of interest" description="Disordered" evidence="1">
    <location>
        <begin position="1"/>
        <end position="137"/>
    </location>
</feature>
<feature type="compositionally biased region" description="Polar residues" evidence="1">
    <location>
        <begin position="128"/>
        <end position="137"/>
    </location>
</feature>
<dbReference type="AlphaFoldDB" id="A0AAV7RUJ2"/>
<reference evidence="2" key="1">
    <citation type="journal article" date="2022" name="bioRxiv">
        <title>Sequencing and chromosome-scale assembly of the giantPleurodeles waltlgenome.</title>
        <authorList>
            <person name="Brown T."/>
            <person name="Elewa A."/>
            <person name="Iarovenko S."/>
            <person name="Subramanian E."/>
            <person name="Araus A.J."/>
            <person name="Petzold A."/>
            <person name="Susuki M."/>
            <person name="Suzuki K.-i.T."/>
            <person name="Hayashi T."/>
            <person name="Toyoda A."/>
            <person name="Oliveira C."/>
            <person name="Osipova E."/>
            <person name="Leigh N.D."/>
            <person name="Simon A."/>
            <person name="Yun M.H."/>
        </authorList>
    </citation>
    <scope>NUCLEOTIDE SEQUENCE</scope>
    <source>
        <strain evidence="2">20211129_DDA</strain>
        <tissue evidence="2">Liver</tissue>
    </source>
</reference>
<feature type="compositionally biased region" description="Basic and acidic residues" evidence="1">
    <location>
        <begin position="78"/>
        <end position="87"/>
    </location>
</feature>
<dbReference type="Proteomes" id="UP001066276">
    <property type="component" value="Chromosome 5"/>
</dbReference>
<proteinExistence type="predicted"/>
<evidence type="ECO:0000313" key="2">
    <source>
        <dbReference type="EMBL" id="KAJ1156464.1"/>
    </source>
</evidence>
<accession>A0AAV7RUJ2</accession>
<evidence type="ECO:0000313" key="3">
    <source>
        <dbReference type="Proteomes" id="UP001066276"/>
    </source>
</evidence>